<evidence type="ECO:0000313" key="2">
    <source>
        <dbReference type="EMBL" id="MCW3783012.1"/>
    </source>
</evidence>
<feature type="compositionally biased region" description="Polar residues" evidence="1">
    <location>
        <begin position="93"/>
        <end position="107"/>
    </location>
</feature>
<dbReference type="SUPFAM" id="SSF53098">
    <property type="entry name" value="Ribonuclease H-like"/>
    <property type="match status" value="1"/>
</dbReference>
<gene>
    <name evidence="2" type="ORF">OM960_15795</name>
</gene>
<sequence length="177" mass="18531">MDKLPLGQIAFIDFEASGLSAGSWPIEVGLSRFGDGTGITTWSSLVRPEPDWSLDDWSKAAEGVHGLSLGSLADAPRATSFSASVAAFRSPTRRNSTNAGSTGSSRPSAGRARCGSGISTRCPSASFPEARSIGSTSGSNGCGCRIAPARIPRAWQRPGWRRSMRRNSPQGNPGPHD</sequence>
<reference evidence="2 3" key="1">
    <citation type="submission" date="2022-10" db="EMBL/GenBank/DDBJ databases">
        <title>Defluviimonas sp. CAU 1641 isolated from mud.</title>
        <authorList>
            <person name="Kim W."/>
        </authorList>
    </citation>
    <scope>NUCLEOTIDE SEQUENCE [LARGE SCALE GENOMIC DNA]</scope>
    <source>
        <strain evidence="2 3">CAU 1641</strain>
    </source>
</reference>
<feature type="region of interest" description="Disordered" evidence="1">
    <location>
        <begin position="89"/>
        <end position="177"/>
    </location>
</feature>
<evidence type="ECO:0000313" key="3">
    <source>
        <dbReference type="Proteomes" id="UP001207582"/>
    </source>
</evidence>
<accession>A0ABT3J5S5</accession>
<dbReference type="Gene3D" id="3.30.420.10">
    <property type="entry name" value="Ribonuclease H-like superfamily/Ribonuclease H"/>
    <property type="match status" value="1"/>
</dbReference>
<dbReference type="RefSeq" id="WP_264772646.1">
    <property type="nucleotide sequence ID" value="NZ_JAPDOG010000014.1"/>
</dbReference>
<comment type="caution">
    <text evidence="2">The sequence shown here is derived from an EMBL/GenBank/DDBJ whole genome shotgun (WGS) entry which is preliminary data.</text>
</comment>
<dbReference type="Proteomes" id="UP001207582">
    <property type="component" value="Unassembled WGS sequence"/>
</dbReference>
<dbReference type="EMBL" id="JAPDOG010000014">
    <property type="protein sequence ID" value="MCW3783012.1"/>
    <property type="molecule type" value="Genomic_DNA"/>
</dbReference>
<keyword evidence="3" id="KW-1185">Reference proteome</keyword>
<name>A0ABT3J5S5_9RHOB</name>
<proteinExistence type="predicted"/>
<dbReference type="InterPro" id="IPR012337">
    <property type="entry name" value="RNaseH-like_sf"/>
</dbReference>
<protein>
    <recommendedName>
        <fullName evidence="4">Exonuclease domain-containing protein</fullName>
    </recommendedName>
</protein>
<organism evidence="2 3">
    <name type="scientific">Defluviimonas salinarum</name>
    <dbReference type="NCBI Taxonomy" id="2992147"/>
    <lineage>
        <taxon>Bacteria</taxon>
        <taxon>Pseudomonadati</taxon>
        <taxon>Pseudomonadota</taxon>
        <taxon>Alphaproteobacteria</taxon>
        <taxon>Rhodobacterales</taxon>
        <taxon>Paracoccaceae</taxon>
        <taxon>Albidovulum</taxon>
    </lineage>
</organism>
<dbReference type="InterPro" id="IPR036397">
    <property type="entry name" value="RNaseH_sf"/>
</dbReference>
<evidence type="ECO:0008006" key="4">
    <source>
        <dbReference type="Google" id="ProtNLM"/>
    </source>
</evidence>
<evidence type="ECO:0000256" key="1">
    <source>
        <dbReference type="SAM" id="MobiDB-lite"/>
    </source>
</evidence>